<dbReference type="InterPro" id="IPR036179">
    <property type="entry name" value="Ig-like_dom_sf"/>
</dbReference>
<protein>
    <recommendedName>
        <fullName evidence="5">Ig-like domain-containing protein</fullName>
    </recommendedName>
</protein>
<dbReference type="GO" id="GO:0007156">
    <property type="term" value="P:homophilic cell adhesion via plasma membrane adhesion molecules"/>
    <property type="evidence" value="ECO:0000318"/>
    <property type="project" value="GO_Central"/>
</dbReference>
<dbReference type="PROSITE" id="PS50835">
    <property type="entry name" value="IG_LIKE"/>
    <property type="match status" value="1"/>
</dbReference>
<dbReference type="STRING" id="6669.E9HWE3"/>
<dbReference type="KEGG" id="dpx:DAPPUDRAFT_118692"/>
<dbReference type="InParanoid" id="E9HWE3"/>
<dbReference type="Pfam" id="PF07679">
    <property type="entry name" value="I-set"/>
    <property type="match status" value="1"/>
</dbReference>
<dbReference type="PANTHER" id="PTHR45080:SF8">
    <property type="entry name" value="IG-LIKE DOMAIN-CONTAINING PROTEIN"/>
    <property type="match status" value="1"/>
</dbReference>
<organism evidence="6 7">
    <name type="scientific">Daphnia pulex</name>
    <name type="common">Water flea</name>
    <dbReference type="NCBI Taxonomy" id="6669"/>
    <lineage>
        <taxon>Eukaryota</taxon>
        <taxon>Metazoa</taxon>
        <taxon>Ecdysozoa</taxon>
        <taxon>Arthropoda</taxon>
        <taxon>Crustacea</taxon>
        <taxon>Branchiopoda</taxon>
        <taxon>Diplostraca</taxon>
        <taxon>Cladocera</taxon>
        <taxon>Anomopoda</taxon>
        <taxon>Daphniidae</taxon>
        <taxon>Daphnia</taxon>
    </lineage>
</organism>
<dbReference type="GO" id="GO:0007411">
    <property type="term" value="P:axon guidance"/>
    <property type="evidence" value="ECO:0000318"/>
    <property type="project" value="GO_Central"/>
</dbReference>
<dbReference type="HOGENOM" id="CLU_931435_0_0_1"/>
<dbReference type="Gene3D" id="2.60.40.10">
    <property type="entry name" value="Immunoglobulins"/>
    <property type="match status" value="1"/>
</dbReference>
<gene>
    <name evidence="6" type="ORF">DAPPUDRAFT_118692</name>
</gene>
<keyword evidence="2" id="KW-1015">Disulfide bond</keyword>
<evidence type="ECO:0000259" key="5">
    <source>
        <dbReference type="PROSITE" id="PS50835"/>
    </source>
</evidence>
<evidence type="ECO:0000256" key="4">
    <source>
        <dbReference type="SAM" id="MobiDB-lite"/>
    </source>
</evidence>
<dbReference type="InterPro" id="IPR013098">
    <property type="entry name" value="Ig_I-set"/>
</dbReference>
<dbReference type="AlphaFoldDB" id="E9HWE3"/>
<dbReference type="eggNOG" id="KOG4475">
    <property type="taxonomic scope" value="Eukaryota"/>
</dbReference>
<feature type="region of interest" description="Disordered" evidence="4">
    <location>
        <begin position="1"/>
        <end position="28"/>
    </location>
</feature>
<dbReference type="FunFam" id="2.60.40.10:FF:000107">
    <property type="entry name" value="Myosin, light chain kinase a"/>
    <property type="match status" value="1"/>
</dbReference>
<accession>E9HWE3</accession>
<dbReference type="InterPro" id="IPR007110">
    <property type="entry name" value="Ig-like_dom"/>
</dbReference>
<dbReference type="EMBL" id="GL732916">
    <property type="protein sequence ID" value="EFX63939.1"/>
    <property type="molecule type" value="Genomic_DNA"/>
</dbReference>
<sequence>MPPRRELTREEKDDKNRKAREKRSLEDQEAKEVDWLLRGKRQLVCGLRVAVTNNKSRKQYDVHYYDVKQTGNSYAEEKLDVIEREAKEDNRKHAAKVAEEVATMISRVLGCPNLLFKQEKKQRLGSEALDLFKAQLKSRDAYSVSNRRTKSRFSGGVTDEDLDNLELLLSKEKEELLNQLTVHSEAPRIELSQGLSNLTVKKGEQIEVKVRIRGQPNPEVKWFKDGEALINNKDYTISTNEVENAYNLALPVAHESHAGNYTVKATNEHGFDESSIADDRHETLTQLHHEREASVFDNH</sequence>
<dbReference type="OrthoDB" id="6612025at2759"/>
<reference evidence="6 7" key="1">
    <citation type="journal article" date="2011" name="Science">
        <title>The ecoresponsive genome of Daphnia pulex.</title>
        <authorList>
            <person name="Colbourne J.K."/>
            <person name="Pfrender M.E."/>
            <person name="Gilbert D."/>
            <person name="Thomas W.K."/>
            <person name="Tucker A."/>
            <person name="Oakley T.H."/>
            <person name="Tokishita S."/>
            <person name="Aerts A."/>
            <person name="Arnold G.J."/>
            <person name="Basu M.K."/>
            <person name="Bauer D.J."/>
            <person name="Caceres C.E."/>
            <person name="Carmel L."/>
            <person name="Casola C."/>
            <person name="Choi J.H."/>
            <person name="Detter J.C."/>
            <person name="Dong Q."/>
            <person name="Dusheyko S."/>
            <person name="Eads B.D."/>
            <person name="Frohlich T."/>
            <person name="Geiler-Samerotte K.A."/>
            <person name="Gerlach D."/>
            <person name="Hatcher P."/>
            <person name="Jogdeo S."/>
            <person name="Krijgsveld J."/>
            <person name="Kriventseva E.V."/>
            <person name="Kultz D."/>
            <person name="Laforsch C."/>
            <person name="Lindquist E."/>
            <person name="Lopez J."/>
            <person name="Manak J.R."/>
            <person name="Muller J."/>
            <person name="Pangilinan J."/>
            <person name="Patwardhan R.P."/>
            <person name="Pitluck S."/>
            <person name="Pritham E.J."/>
            <person name="Rechtsteiner A."/>
            <person name="Rho M."/>
            <person name="Rogozin I.B."/>
            <person name="Sakarya O."/>
            <person name="Salamov A."/>
            <person name="Schaack S."/>
            <person name="Shapiro H."/>
            <person name="Shiga Y."/>
            <person name="Skalitzky C."/>
            <person name="Smith Z."/>
            <person name="Souvorov A."/>
            <person name="Sung W."/>
            <person name="Tang Z."/>
            <person name="Tsuchiya D."/>
            <person name="Tu H."/>
            <person name="Vos H."/>
            <person name="Wang M."/>
            <person name="Wolf Y.I."/>
            <person name="Yamagata H."/>
            <person name="Yamada T."/>
            <person name="Ye Y."/>
            <person name="Shaw J.R."/>
            <person name="Andrews J."/>
            <person name="Crease T.J."/>
            <person name="Tang H."/>
            <person name="Lucas S.M."/>
            <person name="Robertson H.M."/>
            <person name="Bork P."/>
            <person name="Koonin E.V."/>
            <person name="Zdobnov E.M."/>
            <person name="Grigoriev I.V."/>
            <person name="Lynch M."/>
            <person name="Boore J.L."/>
        </authorList>
    </citation>
    <scope>NUCLEOTIDE SEQUENCE [LARGE SCALE GENOMIC DNA]</scope>
</reference>
<dbReference type="InterPro" id="IPR013783">
    <property type="entry name" value="Ig-like_fold"/>
</dbReference>
<name>E9HWE3_DAPPU</name>
<keyword evidence="1" id="KW-0732">Signal</keyword>
<dbReference type="SUPFAM" id="SSF48726">
    <property type="entry name" value="Immunoglobulin"/>
    <property type="match status" value="1"/>
</dbReference>
<evidence type="ECO:0000313" key="7">
    <source>
        <dbReference type="Proteomes" id="UP000000305"/>
    </source>
</evidence>
<evidence type="ECO:0000256" key="2">
    <source>
        <dbReference type="ARBA" id="ARBA00023157"/>
    </source>
</evidence>
<proteinExistence type="predicted"/>
<keyword evidence="3" id="KW-0393">Immunoglobulin domain</keyword>
<evidence type="ECO:0000313" key="6">
    <source>
        <dbReference type="EMBL" id="EFX63939.1"/>
    </source>
</evidence>
<evidence type="ECO:0000256" key="3">
    <source>
        <dbReference type="ARBA" id="ARBA00023319"/>
    </source>
</evidence>
<dbReference type="InterPro" id="IPR050958">
    <property type="entry name" value="Cell_Adh-Cytoskel_Orgn"/>
</dbReference>
<dbReference type="GO" id="GO:0005886">
    <property type="term" value="C:plasma membrane"/>
    <property type="evidence" value="ECO:0000318"/>
    <property type="project" value="GO_Central"/>
</dbReference>
<keyword evidence="7" id="KW-1185">Reference proteome</keyword>
<dbReference type="GO" id="GO:0030424">
    <property type="term" value="C:axon"/>
    <property type="evidence" value="ECO:0000318"/>
    <property type="project" value="GO_Central"/>
</dbReference>
<feature type="domain" description="Ig-like" evidence="5">
    <location>
        <begin position="187"/>
        <end position="285"/>
    </location>
</feature>
<dbReference type="GO" id="GO:0098632">
    <property type="term" value="F:cell-cell adhesion mediator activity"/>
    <property type="evidence" value="ECO:0000318"/>
    <property type="project" value="GO_Central"/>
</dbReference>
<dbReference type="GO" id="GO:0070593">
    <property type="term" value="P:dendrite self-avoidance"/>
    <property type="evidence" value="ECO:0000318"/>
    <property type="project" value="GO_Central"/>
</dbReference>
<evidence type="ECO:0000256" key="1">
    <source>
        <dbReference type="ARBA" id="ARBA00022729"/>
    </source>
</evidence>
<dbReference type="PANTHER" id="PTHR45080">
    <property type="entry name" value="CONTACTIN 5"/>
    <property type="match status" value="1"/>
</dbReference>
<dbReference type="Proteomes" id="UP000000305">
    <property type="component" value="Unassembled WGS sequence"/>
</dbReference>